<evidence type="ECO:0000313" key="4">
    <source>
        <dbReference type="Proteomes" id="UP000298416"/>
    </source>
</evidence>
<sequence>MSEYLPRDIVMKILSRLPPKSLIKFRCVSKSWYLMISAPYFINLHTQHALLSPKMMLLRRYSKLIHTDVYSVHAAAEFDDAGIEIEYPFRDRVRFYYRIVGCFNGVVCLLDDQFGQPDAVAIQLWNPAIRRKLTLPPPPSSINEDPSMSMVALGFGFDAERSDYKVVRISYLYGDCEYLLPPRVEVYALSSGRWHTVEGEIPHNCVVEYFWSQVFTHGNVHWVAYKTLGKNGKRENLIMSFDVSREVFDEMPLPEPLVNEVPLNLGAVDLGGVLAVVQYDERVCGMRCSIWAMRVYGDVGSWSMDYVISLDCGIGRVVGAKQNGDVLLATRVGTLVAYSGVDGKYEDLGISGTKDSFYAGTYNESLVLLVEGDVARQRLPSNNDSESERESESESDMEYQSSIEDGDEEDCLRDVEKSEFRMQSSMYQYLSVFFRRPFI</sequence>
<feature type="domain" description="F-box" evidence="2">
    <location>
        <begin position="1"/>
        <end position="44"/>
    </location>
</feature>
<dbReference type="PROSITE" id="PS50181">
    <property type="entry name" value="FBOX"/>
    <property type="match status" value="1"/>
</dbReference>
<keyword evidence="4" id="KW-1185">Reference proteome</keyword>
<comment type="caution">
    <text evidence="3">The sequence shown here is derived from an EMBL/GenBank/DDBJ whole genome shotgun (WGS) entry which is preliminary data.</text>
</comment>
<dbReference type="AlphaFoldDB" id="A0A8X8W4C2"/>
<dbReference type="InterPro" id="IPR006527">
    <property type="entry name" value="F-box-assoc_dom_typ1"/>
</dbReference>
<dbReference type="InterPro" id="IPR001810">
    <property type="entry name" value="F-box_dom"/>
</dbReference>
<dbReference type="OrthoDB" id="5314306at2759"/>
<dbReference type="Pfam" id="PF00646">
    <property type="entry name" value="F-box"/>
    <property type="match status" value="1"/>
</dbReference>
<dbReference type="InterPro" id="IPR017451">
    <property type="entry name" value="F-box-assoc_interact_dom"/>
</dbReference>
<dbReference type="EMBL" id="PNBA02000021">
    <property type="protein sequence ID" value="KAG6387845.1"/>
    <property type="molecule type" value="Genomic_DNA"/>
</dbReference>
<proteinExistence type="predicted"/>
<dbReference type="SUPFAM" id="SSF81383">
    <property type="entry name" value="F-box domain"/>
    <property type="match status" value="1"/>
</dbReference>
<dbReference type="Pfam" id="PF07734">
    <property type="entry name" value="FBA_1"/>
    <property type="match status" value="1"/>
</dbReference>
<reference evidence="3" key="2">
    <citation type="submission" date="2020-08" db="EMBL/GenBank/DDBJ databases">
        <title>Plant Genome Project.</title>
        <authorList>
            <person name="Zhang R.-G."/>
        </authorList>
    </citation>
    <scope>NUCLEOTIDE SEQUENCE</scope>
    <source>
        <strain evidence="3">Huo1</strain>
        <tissue evidence="3">Leaf</tissue>
    </source>
</reference>
<evidence type="ECO:0000256" key="1">
    <source>
        <dbReference type="SAM" id="MobiDB-lite"/>
    </source>
</evidence>
<reference evidence="3" key="1">
    <citation type="submission" date="2018-01" db="EMBL/GenBank/DDBJ databases">
        <authorList>
            <person name="Mao J.F."/>
        </authorList>
    </citation>
    <scope>NUCLEOTIDE SEQUENCE</scope>
    <source>
        <strain evidence="3">Huo1</strain>
        <tissue evidence="3">Leaf</tissue>
    </source>
</reference>
<dbReference type="Gene3D" id="1.20.1280.50">
    <property type="match status" value="1"/>
</dbReference>
<dbReference type="NCBIfam" id="TIGR01640">
    <property type="entry name" value="F_box_assoc_1"/>
    <property type="match status" value="1"/>
</dbReference>
<protein>
    <recommendedName>
        <fullName evidence="2">F-box domain-containing protein</fullName>
    </recommendedName>
</protein>
<dbReference type="PANTHER" id="PTHR31672">
    <property type="entry name" value="BNACNNG10540D PROTEIN"/>
    <property type="match status" value="1"/>
</dbReference>
<evidence type="ECO:0000259" key="2">
    <source>
        <dbReference type="PROSITE" id="PS50181"/>
    </source>
</evidence>
<dbReference type="Proteomes" id="UP000298416">
    <property type="component" value="Unassembled WGS sequence"/>
</dbReference>
<feature type="region of interest" description="Disordered" evidence="1">
    <location>
        <begin position="379"/>
        <end position="410"/>
    </location>
</feature>
<evidence type="ECO:0000313" key="3">
    <source>
        <dbReference type="EMBL" id="KAG6387845.1"/>
    </source>
</evidence>
<dbReference type="PANTHER" id="PTHR31672:SF13">
    <property type="entry name" value="F-BOX PROTEIN CPR30-LIKE"/>
    <property type="match status" value="1"/>
</dbReference>
<dbReference type="InterPro" id="IPR036047">
    <property type="entry name" value="F-box-like_dom_sf"/>
</dbReference>
<dbReference type="SMART" id="SM00256">
    <property type="entry name" value="FBOX"/>
    <property type="match status" value="1"/>
</dbReference>
<dbReference type="CDD" id="cd22157">
    <property type="entry name" value="F-box_AtFBW1-like"/>
    <property type="match status" value="1"/>
</dbReference>
<accession>A0A8X8W4C2</accession>
<dbReference type="InterPro" id="IPR050796">
    <property type="entry name" value="SCF_F-box_component"/>
</dbReference>
<name>A0A8X8W4C2_SALSN</name>
<gene>
    <name evidence="3" type="ORF">SASPL_153039</name>
</gene>
<organism evidence="3">
    <name type="scientific">Salvia splendens</name>
    <name type="common">Scarlet sage</name>
    <dbReference type="NCBI Taxonomy" id="180675"/>
    <lineage>
        <taxon>Eukaryota</taxon>
        <taxon>Viridiplantae</taxon>
        <taxon>Streptophyta</taxon>
        <taxon>Embryophyta</taxon>
        <taxon>Tracheophyta</taxon>
        <taxon>Spermatophyta</taxon>
        <taxon>Magnoliopsida</taxon>
        <taxon>eudicotyledons</taxon>
        <taxon>Gunneridae</taxon>
        <taxon>Pentapetalae</taxon>
        <taxon>asterids</taxon>
        <taxon>lamiids</taxon>
        <taxon>Lamiales</taxon>
        <taxon>Lamiaceae</taxon>
        <taxon>Nepetoideae</taxon>
        <taxon>Mentheae</taxon>
        <taxon>Salviinae</taxon>
        <taxon>Salvia</taxon>
        <taxon>Salvia subgen. Calosphace</taxon>
        <taxon>core Calosphace</taxon>
    </lineage>
</organism>